<dbReference type="Proteomes" id="UP001499938">
    <property type="component" value="Unassembled WGS sequence"/>
</dbReference>
<sequence length="228" mass="24152">MSESESVDRTRVAAEAHAATVEEVIRQRLSAAVGGWRGSVETAIPTIAFVIAWTVTQDLRTSILASAVMVVVLGLIRVVQRQTLQYVVSAAFATAIAAFFAARSGRAEDAFLPGIITNAVYAAGSLLSVLAKWPMVGFLVGAGDPRAKEDPLRWRRDPSLVAVCGRLTLVMTAMFAARVAIMYPLYLAGNVAALGTAKVLLGWPLWVGALAVMGAMLMRGSTPHTNPS</sequence>
<protein>
    <recommendedName>
        <fullName evidence="4">DUF3159 domain-containing protein</fullName>
    </recommendedName>
</protein>
<keyword evidence="1" id="KW-0812">Transmembrane</keyword>
<dbReference type="InterPro" id="IPR016566">
    <property type="entry name" value="UCP010219"/>
</dbReference>
<keyword evidence="1" id="KW-1133">Transmembrane helix</keyword>
<evidence type="ECO:0000256" key="1">
    <source>
        <dbReference type="SAM" id="Phobius"/>
    </source>
</evidence>
<feature type="transmembrane region" description="Helical" evidence="1">
    <location>
        <begin position="86"/>
        <end position="103"/>
    </location>
</feature>
<keyword evidence="1" id="KW-0472">Membrane</keyword>
<feature type="transmembrane region" description="Helical" evidence="1">
    <location>
        <begin position="115"/>
        <end position="140"/>
    </location>
</feature>
<evidence type="ECO:0008006" key="4">
    <source>
        <dbReference type="Google" id="ProtNLM"/>
    </source>
</evidence>
<name>A0ABP4XPJ4_9MICO</name>
<dbReference type="RefSeq" id="WP_344082956.1">
    <property type="nucleotide sequence ID" value="NZ_BAAAPO010000023.1"/>
</dbReference>
<dbReference type="Pfam" id="PF11361">
    <property type="entry name" value="DUF3159"/>
    <property type="match status" value="1"/>
</dbReference>
<feature type="transmembrane region" description="Helical" evidence="1">
    <location>
        <begin position="160"/>
        <end position="181"/>
    </location>
</feature>
<feature type="transmembrane region" description="Helical" evidence="1">
    <location>
        <begin position="201"/>
        <end position="218"/>
    </location>
</feature>
<feature type="transmembrane region" description="Helical" evidence="1">
    <location>
        <begin position="61"/>
        <end position="79"/>
    </location>
</feature>
<accession>A0ABP4XPJ4</accession>
<evidence type="ECO:0000313" key="3">
    <source>
        <dbReference type="Proteomes" id="UP001499938"/>
    </source>
</evidence>
<proteinExistence type="predicted"/>
<organism evidence="2 3">
    <name type="scientific">Nostocoides veronense</name>
    <dbReference type="NCBI Taxonomy" id="330836"/>
    <lineage>
        <taxon>Bacteria</taxon>
        <taxon>Bacillati</taxon>
        <taxon>Actinomycetota</taxon>
        <taxon>Actinomycetes</taxon>
        <taxon>Micrococcales</taxon>
        <taxon>Intrasporangiaceae</taxon>
        <taxon>Nostocoides</taxon>
    </lineage>
</organism>
<reference evidence="3" key="1">
    <citation type="journal article" date="2019" name="Int. J. Syst. Evol. Microbiol.">
        <title>The Global Catalogue of Microorganisms (GCM) 10K type strain sequencing project: providing services to taxonomists for standard genome sequencing and annotation.</title>
        <authorList>
            <consortium name="The Broad Institute Genomics Platform"/>
            <consortium name="The Broad Institute Genome Sequencing Center for Infectious Disease"/>
            <person name="Wu L."/>
            <person name="Ma J."/>
        </authorList>
    </citation>
    <scope>NUCLEOTIDE SEQUENCE [LARGE SCALE GENOMIC DNA]</scope>
    <source>
        <strain evidence="3">JCM 15592</strain>
    </source>
</reference>
<feature type="transmembrane region" description="Helical" evidence="1">
    <location>
        <begin position="36"/>
        <end position="55"/>
    </location>
</feature>
<evidence type="ECO:0000313" key="2">
    <source>
        <dbReference type="EMBL" id="GAA1790503.1"/>
    </source>
</evidence>
<keyword evidence="3" id="KW-1185">Reference proteome</keyword>
<gene>
    <name evidence="2" type="ORF">GCM10009811_14230</name>
</gene>
<dbReference type="EMBL" id="BAAAPO010000023">
    <property type="protein sequence ID" value="GAA1790503.1"/>
    <property type="molecule type" value="Genomic_DNA"/>
</dbReference>
<comment type="caution">
    <text evidence="2">The sequence shown here is derived from an EMBL/GenBank/DDBJ whole genome shotgun (WGS) entry which is preliminary data.</text>
</comment>